<keyword evidence="4 8" id="KW-0479">Metal-binding</keyword>
<evidence type="ECO:0000313" key="11">
    <source>
        <dbReference type="EMBL" id="ESQ35512.1"/>
    </source>
</evidence>
<dbReference type="PRINTS" id="PR00385">
    <property type="entry name" value="P450"/>
</dbReference>
<dbReference type="EMBL" id="KI517683">
    <property type="protein sequence ID" value="ESQ35512.1"/>
    <property type="molecule type" value="Genomic_DNA"/>
</dbReference>
<keyword evidence="6 8" id="KW-0408">Iron</keyword>
<dbReference type="Gramene" id="ESQ35512">
    <property type="protein sequence ID" value="ESQ35512"/>
    <property type="gene ID" value="EUTSA_v10007465mg"/>
</dbReference>
<dbReference type="GO" id="GO:0020037">
    <property type="term" value="F:heme binding"/>
    <property type="evidence" value="ECO:0007669"/>
    <property type="project" value="InterPro"/>
</dbReference>
<feature type="signal peptide" evidence="10">
    <location>
        <begin position="1"/>
        <end position="16"/>
    </location>
</feature>
<keyword evidence="12" id="KW-1185">Reference proteome</keyword>
<evidence type="ECO:0000256" key="7">
    <source>
        <dbReference type="ARBA" id="ARBA00023033"/>
    </source>
</evidence>
<dbReference type="GO" id="GO:0005506">
    <property type="term" value="F:iron ion binding"/>
    <property type="evidence" value="ECO:0007669"/>
    <property type="project" value="InterPro"/>
</dbReference>
<dbReference type="InterPro" id="IPR017972">
    <property type="entry name" value="Cyt_P450_CS"/>
</dbReference>
<sequence length="493" mass="56538">MAILFYLFWFSLTLFSIIFLKNNKSKNSNLRLPPGPRGLPIIGNLHRFKGVPHRWFHELAVKYGPVMVLRLGFTPVVLISSSEAAEEVLKHKDLETCTRPKLVGLGKLSYNHKDITFAQYTDSWRENRKVTVTELLNLKKVQTFKFIREEETDYVMKKISESALKQSPVDLSKIFFCLTANILCRSALGQNLRKNKFFNEERIEELVEEGSVTLGRFGFSDFFPGKLGKFADWLLQTNKGLEKVFEELDEFYQHVIDDHLKSLNGQKGTDPPADIVAGLLDMVNKHGDGKRNMDQVKGTLMDMFLGGIDTGAISMIWTMTELIKNPRVMRKAQEEIRAVLGSNREKITEEDTEKVEYLKLIIKETFRLHPAIPTLPRESMSQIKIQGYDIPPNTRIQINIWAIGQDPKLWKNPEEFIPERFIEKLLPFGSGRRICPGMPMAIPTLELGLLNMLYFFDWKLPDGMVGEDIDMEEVGNISSVKKVPLLLVPTRHH</sequence>
<evidence type="ECO:0000256" key="8">
    <source>
        <dbReference type="PIRSR" id="PIRSR602401-1"/>
    </source>
</evidence>
<evidence type="ECO:0000256" key="3">
    <source>
        <dbReference type="ARBA" id="ARBA00022617"/>
    </source>
</evidence>
<proteinExistence type="inferred from homology"/>
<keyword evidence="3 8" id="KW-0349">Heme</keyword>
<dbReference type="PANTHER" id="PTHR47955:SF19">
    <property type="entry name" value="CYTOCHROME P450 71A9-LIKE ISOFORM X1"/>
    <property type="match status" value="1"/>
</dbReference>
<evidence type="ECO:0000313" key="12">
    <source>
        <dbReference type="Proteomes" id="UP000030689"/>
    </source>
</evidence>
<evidence type="ECO:0000256" key="6">
    <source>
        <dbReference type="ARBA" id="ARBA00023004"/>
    </source>
</evidence>
<name>V4KZS2_EUTSA</name>
<keyword evidence="10" id="KW-0732">Signal</keyword>
<dbReference type="InterPro" id="IPR002401">
    <property type="entry name" value="Cyt_P450_E_grp-I"/>
</dbReference>
<feature type="chain" id="PRO_5004721176" description="Cytochrome P450" evidence="10">
    <location>
        <begin position="17"/>
        <end position="493"/>
    </location>
</feature>
<dbReference type="PROSITE" id="PS00086">
    <property type="entry name" value="CYTOCHROME_P450"/>
    <property type="match status" value="1"/>
</dbReference>
<evidence type="ECO:0000256" key="2">
    <source>
        <dbReference type="ARBA" id="ARBA00010617"/>
    </source>
</evidence>
<dbReference type="Gene3D" id="1.10.630.10">
    <property type="entry name" value="Cytochrome P450"/>
    <property type="match status" value="1"/>
</dbReference>
<dbReference type="GO" id="GO:0004497">
    <property type="term" value="F:monooxygenase activity"/>
    <property type="evidence" value="ECO:0007669"/>
    <property type="project" value="UniProtKB-KW"/>
</dbReference>
<reference evidence="11 12" key="1">
    <citation type="journal article" date="2013" name="Front. Plant Sci.">
        <title>The Reference Genome of the Halophytic Plant Eutrema salsugineum.</title>
        <authorList>
            <person name="Yang R."/>
            <person name="Jarvis D.E."/>
            <person name="Chen H."/>
            <person name="Beilstein M.A."/>
            <person name="Grimwood J."/>
            <person name="Jenkins J."/>
            <person name="Shu S."/>
            <person name="Prochnik S."/>
            <person name="Xin M."/>
            <person name="Ma C."/>
            <person name="Schmutz J."/>
            <person name="Wing R.A."/>
            <person name="Mitchell-Olds T."/>
            <person name="Schumaker K.S."/>
            <person name="Wang X."/>
        </authorList>
    </citation>
    <scope>NUCLEOTIDE SEQUENCE [LARGE SCALE GENOMIC DNA]</scope>
</reference>
<dbReference type="GO" id="GO:0016705">
    <property type="term" value="F:oxidoreductase activity, acting on paired donors, with incorporation or reduction of molecular oxygen"/>
    <property type="evidence" value="ECO:0007669"/>
    <property type="project" value="InterPro"/>
</dbReference>
<gene>
    <name evidence="11" type="ORF">EUTSA_v10007465mg</name>
</gene>
<organism evidence="11 12">
    <name type="scientific">Eutrema salsugineum</name>
    <name type="common">Saltwater cress</name>
    <name type="synonym">Sisymbrium salsugineum</name>
    <dbReference type="NCBI Taxonomy" id="72664"/>
    <lineage>
        <taxon>Eukaryota</taxon>
        <taxon>Viridiplantae</taxon>
        <taxon>Streptophyta</taxon>
        <taxon>Embryophyta</taxon>
        <taxon>Tracheophyta</taxon>
        <taxon>Spermatophyta</taxon>
        <taxon>Magnoliopsida</taxon>
        <taxon>eudicotyledons</taxon>
        <taxon>Gunneridae</taxon>
        <taxon>Pentapetalae</taxon>
        <taxon>rosids</taxon>
        <taxon>malvids</taxon>
        <taxon>Brassicales</taxon>
        <taxon>Brassicaceae</taxon>
        <taxon>Eutremeae</taxon>
        <taxon>Eutrema</taxon>
    </lineage>
</organism>
<dbReference type="SUPFAM" id="SSF48264">
    <property type="entry name" value="Cytochrome P450"/>
    <property type="match status" value="1"/>
</dbReference>
<dbReference type="eggNOG" id="KOG0156">
    <property type="taxonomic scope" value="Eukaryota"/>
</dbReference>
<comment type="cofactor">
    <cofactor evidence="1 8">
        <name>heme</name>
        <dbReference type="ChEBI" id="CHEBI:30413"/>
    </cofactor>
</comment>
<protein>
    <recommendedName>
        <fullName evidence="13">Cytochrome P450</fullName>
    </recommendedName>
</protein>
<feature type="binding site" description="axial binding residue" evidence="8">
    <location>
        <position position="435"/>
    </location>
    <ligand>
        <name>heme</name>
        <dbReference type="ChEBI" id="CHEBI:30413"/>
    </ligand>
    <ligandPart>
        <name>Fe</name>
        <dbReference type="ChEBI" id="CHEBI:18248"/>
    </ligandPart>
</feature>
<dbReference type="KEGG" id="eus:EUTSA_v10007465mg"/>
<evidence type="ECO:0000256" key="9">
    <source>
        <dbReference type="RuleBase" id="RU000461"/>
    </source>
</evidence>
<dbReference type="Proteomes" id="UP000030689">
    <property type="component" value="Unassembled WGS sequence"/>
</dbReference>
<dbReference type="AlphaFoldDB" id="V4KZS2"/>
<dbReference type="PRINTS" id="PR00463">
    <property type="entry name" value="EP450I"/>
</dbReference>
<evidence type="ECO:0000256" key="5">
    <source>
        <dbReference type="ARBA" id="ARBA00023002"/>
    </source>
</evidence>
<evidence type="ECO:0000256" key="10">
    <source>
        <dbReference type="SAM" id="SignalP"/>
    </source>
</evidence>
<keyword evidence="5 9" id="KW-0560">Oxidoreductase</keyword>
<dbReference type="Pfam" id="PF00067">
    <property type="entry name" value="p450"/>
    <property type="match status" value="1"/>
</dbReference>
<dbReference type="STRING" id="72664.V4KZS2"/>
<dbReference type="CDD" id="cd11072">
    <property type="entry name" value="CYP71-like"/>
    <property type="match status" value="1"/>
</dbReference>
<evidence type="ECO:0000256" key="4">
    <source>
        <dbReference type="ARBA" id="ARBA00022723"/>
    </source>
</evidence>
<evidence type="ECO:0008006" key="13">
    <source>
        <dbReference type="Google" id="ProtNLM"/>
    </source>
</evidence>
<dbReference type="InterPro" id="IPR036396">
    <property type="entry name" value="Cyt_P450_sf"/>
</dbReference>
<dbReference type="PANTHER" id="PTHR47955">
    <property type="entry name" value="CYTOCHROME P450 FAMILY 71 PROTEIN"/>
    <property type="match status" value="1"/>
</dbReference>
<comment type="similarity">
    <text evidence="2 9">Belongs to the cytochrome P450 family.</text>
</comment>
<dbReference type="InterPro" id="IPR001128">
    <property type="entry name" value="Cyt_P450"/>
</dbReference>
<evidence type="ECO:0000256" key="1">
    <source>
        <dbReference type="ARBA" id="ARBA00001971"/>
    </source>
</evidence>
<dbReference type="OMA" id="TRIQINI"/>
<keyword evidence="7 9" id="KW-0503">Monooxygenase</keyword>
<accession>V4KZS2</accession>
<dbReference type="FunFam" id="1.10.630.10:FF:000011">
    <property type="entry name" value="Cytochrome P450 83B1"/>
    <property type="match status" value="1"/>
</dbReference>